<dbReference type="GO" id="GO:0031177">
    <property type="term" value="F:phosphopantetheine binding"/>
    <property type="evidence" value="ECO:0007669"/>
    <property type="project" value="TreeGrafter"/>
</dbReference>
<evidence type="ECO:0000313" key="4">
    <source>
        <dbReference type="EMBL" id="RXH18144.1"/>
    </source>
</evidence>
<dbReference type="Pfam" id="PF13193">
    <property type="entry name" value="AMP-binding_C"/>
    <property type="match status" value="1"/>
</dbReference>
<dbReference type="InterPro" id="IPR010071">
    <property type="entry name" value="AA_adenyl_dom"/>
</dbReference>
<evidence type="ECO:0000313" key="6">
    <source>
        <dbReference type="Proteomes" id="UP000290401"/>
    </source>
</evidence>
<dbReference type="InterPro" id="IPR000873">
    <property type="entry name" value="AMP-dep_synth/lig_dom"/>
</dbReference>
<dbReference type="EMBL" id="CP030053">
    <property type="protein sequence ID" value="QAU50461.1"/>
    <property type="molecule type" value="Genomic_DNA"/>
</dbReference>
<reference evidence="4 6" key="2">
    <citation type="submission" date="2018-10" db="EMBL/GenBank/DDBJ databases">
        <title>Bradyrhizobium sp. nov., effective nodules isolated from peanut in China.</title>
        <authorList>
            <person name="Li Y."/>
        </authorList>
    </citation>
    <scope>NUCLEOTIDE SEQUENCE [LARGE SCALE GENOMIC DNA]</scope>
    <source>
        <strain evidence="4 6">CCBAU 53426</strain>
    </source>
</reference>
<organism evidence="3 5">
    <name type="scientific">Bradyrhizobium guangzhouense</name>
    <dbReference type="NCBI Taxonomy" id="1325095"/>
    <lineage>
        <taxon>Bacteria</taxon>
        <taxon>Pseudomonadati</taxon>
        <taxon>Pseudomonadota</taxon>
        <taxon>Alphaproteobacteria</taxon>
        <taxon>Hyphomicrobiales</taxon>
        <taxon>Nitrobacteraceae</taxon>
        <taxon>Bradyrhizobium</taxon>
    </lineage>
</organism>
<dbReference type="EMBL" id="RDQZ01000001">
    <property type="protein sequence ID" value="RXH18144.1"/>
    <property type="molecule type" value="Genomic_DNA"/>
</dbReference>
<dbReference type="Proteomes" id="UP000288972">
    <property type="component" value="Chromosome"/>
</dbReference>
<reference evidence="3 5" key="1">
    <citation type="submission" date="2018-06" db="EMBL/GenBank/DDBJ databases">
        <title>Comparative genomics of rhizobia nodulating Arachis hypogaea in China.</title>
        <authorList>
            <person name="Li Y."/>
        </authorList>
    </citation>
    <scope>NUCLEOTIDE SEQUENCE [LARGE SCALE GENOMIC DNA]</scope>
    <source>
        <strain evidence="3 5">CCBAU 51670</strain>
    </source>
</reference>
<feature type="domain" description="AMP-binding enzyme C-terminal" evidence="2">
    <location>
        <begin position="426"/>
        <end position="498"/>
    </location>
</feature>
<dbReference type="Proteomes" id="UP000290401">
    <property type="component" value="Unassembled WGS sequence"/>
</dbReference>
<sequence length="518" mass="56002">MPAYNLGLRFEEIVKTSPSAPALLCEGRIYEFQTLNIMANRLARWLGGRGVEAGQVVCIELPKMVEAYALALACLKIGAPYAFLDTAAPAERARRMLGRCAPVLIVSTREGDGTRVVIGDEPARARLHEELAGFASDDMPETRAITGADPAYVMFTSGSTGEPKGAVIPHQGVLHLADWARSDLHIGPGERLTNVNPIYFDNSVLDIYAGLLNGAAIVALDALKGRRPADLVEEITRAGCTFFFAVPTLFMYLDSMNLLTPDRLPGVKRFMFGGEGFPLARLRRFFTAFAGKAQLVNCYGPTETSCICSGFEITADVFETADGLPPLGRLNPNFSYRILDDELKVVAPGDVGELWLGGPCVGLGYINNAEETARRFRQDPVTGGHRAVLYRTGDLVESDARTGVLRFRGRADNQVKLNGYRIELEEIDHAIASHPDVTRALTVVFRDGAGPGRLVAAYSGADLPEADLLAHCKARLPGYMVPSRFVRLEAMPTNANGKADRRAVAELLGPGHALAKAS</sequence>
<dbReference type="InterPro" id="IPR042099">
    <property type="entry name" value="ANL_N_sf"/>
</dbReference>
<keyword evidence="6" id="KW-1185">Reference proteome</keyword>
<dbReference type="PROSITE" id="PS00455">
    <property type="entry name" value="AMP_BINDING"/>
    <property type="match status" value="1"/>
</dbReference>
<dbReference type="GO" id="GO:0043041">
    <property type="term" value="P:amino acid activation for nonribosomal peptide biosynthetic process"/>
    <property type="evidence" value="ECO:0007669"/>
    <property type="project" value="TreeGrafter"/>
</dbReference>
<dbReference type="PANTHER" id="PTHR45527:SF1">
    <property type="entry name" value="FATTY ACID SYNTHASE"/>
    <property type="match status" value="1"/>
</dbReference>
<evidence type="ECO:0000259" key="2">
    <source>
        <dbReference type="Pfam" id="PF13193"/>
    </source>
</evidence>
<evidence type="ECO:0000259" key="1">
    <source>
        <dbReference type="Pfam" id="PF00501"/>
    </source>
</evidence>
<dbReference type="KEGG" id="bgz:XH91_32270"/>
<dbReference type="CDD" id="cd05930">
    <property type="entry name" value="A_NRPS"/>
    <property type="match status" value="1"/>
</dbReference>
<dbReference type="InterPro" id="IPR045851">
    <property type="entry name" value="AMP-bd_C_sf"/>
</dbReference>
<dbReference type="GO" id="GO:0044550">
    <property type="term" value="P:secondary metabolite biosynthetic process"/>
    <property type="evidence" value="ECO:0007669"/>
    <property type="project" value="TreeGrafter"/>
</dbReference>
<dbReference type="InterPro" id="IPR020845">
    <property type="entry name" value="AMP-binding_CS"/>
</dbReference>
<dbReference type="SUPFAM" id="SSF56801">
    <property type="entry name" value="Acetyl-CoA synthetase-like"/>
    <property type="match status" value="1"/>
</dbReference>
<accession>A0AAE5X884</accession>
<dbReference type="GO" id="GO:0005829">
    <property type="term" value="C:cytosol"/>
    <property type="evidence" value="ECO:0007669"/>
    <property type="project" value="TreeGrafter"/>
</dbReference>
<proteinExistence type="predicted"/>
<dbReference type="Pfam" id="PF00501">
    <property type="entry name" value="AMP-binding"/>
    <property type="match status" value="1"/>
</dbReference>
<gene>
    <name evidence="4" type="ORF">EAS56_00970</name>
    <name evidence="3" type="ORF">XH91_32270</name>
</gene>
<dbReference type="InterPro" id="IPR025110">
    <property type="entry name" value="AMP-bd_C"/>
</dbReference>
<dbReference type="Gene3D" id="3.30.300.30">
    <property type="match status" value="1"/>
</dbReference>
<dbReference type="Gene3D" id="3.40.50.12780">
    <property type="entry name" value="N-terminal domain of ligase-like"/>
    <property type="match status" value="1"/>
</dbReference>
<evidence type="ECO:0000313" key="5">
    <source>
        <dbReference type="Proteomes" id="UP000288972"/>
    </source>
</evidence>
<evidence type="ECO:0000313" key="3">
    <source>
        <dbReference type="EMBL" id="QAU50461.1"/>
    </source>
</evidence>
<name>A0AAE5X884_9BRAD</name>
<protein>
    <submittedName>
        <fullName evidence="4">Amino acid adenylation domain-containing protein</fullName>
    </submittedName>
    <submittedName>
        <fullName evidence="3">Thioester reductase</fullName>
    </submittedName>
</protein>
<dbReference type="PANTHER" id="PTHR45527">
    <property type="entry name" value="NONRIBOSOMAL PEPTIDE SYNTHETASE"/>
    <property type="match status" value="1"/>
</dbReference>
<dbReference type="NCBIfam" id="TIGR01733">
    <property type="entry name" value="AA-adenyl-dom"/>
    <property type="match status" value="1"/>
</dbReference>
<feature type="domain" description="AMP-dependent synthetase/ligase" evidence="1">
    <location>
        <begin position="10"/>
        <end position="365"/>
    </location>
</feature>
<dbReference type="AlphaFoldDB" id="A0AAE5X884"/>